<proteinExistence type="predicted"/>
<dbReference type="AntiFam" id="ANF00261">
    <property type="entry name" value="Protein of unknown function (DUF1534)"/>
</dbReference>
<sequence length="51" mass="5536">MGCLLPLSFLTLQRGSAVPDALRRKSTRSVQKGMRRGAPHDSRQCAAQSPV</sequence>
<dbReference type="AlphaFoldDB" id="A0A6B2B4G1"/>
<dbReference type="EMBL" id="VLIF01000006">
    <property type="protein sequence ID" value="NAO76920.1"/>
    <property type="molecule type" value="Genomic_DNA"/>
</dbReference>
<evidence type="ECO:0000313" key="1">
    <source>
        <dbReference type="EMBL" id="NAO76920.1"/>
    </source>
</evidence>
<protein>
    <submittedName>
        <fullName evidence="1">DUF1534 domain-containing protein</fullName>
    </submittedName>
</protein>
<organism evidence="1">
    <name type="scientific">Pseudomonas syringae</name>
    <dbReference type="NCBI Taxonomy" id="317"/>
    <lineage>
        <taxon>Bacteria</taxon>
        <taxon>Pseudomonadati</taxon>
        <taxon>Pseudomonadota</taxon>
        <taxon>Gammaproteobacteria</taxon>
        <taxon>Pseudomonadales</taxon>
        <taxon>Pseudomonadaceae</taxon>
        <taxon>Pseudomonas</taxon>
    </lineage>
</organism>
<accession>A0A6B2B4G1</accession>
<comment type="caution">
    <text evidence="1">The sequence shown here is derived from an EMBL/GenBank/DDBJ whole genome shotgun (WGS) entry which is preliminary data.</text>
</comment>
<gene>
    <name evidence="1" type="ORF">PspP123CL_13325</name>
</gene>
<name>A0A6B2B4G1_PSESX</name>
<reference evidence="1" key="1">
    <citation type="journal article" date="2020" name="Phytopathology">
        <title>Zucchini vein clearing disease is caused by several lineages within Pseudomonas syringae species complex.</title>
        <authorList>
            <person name="Lacault C."/>
            <person name="Briand M."/>
            <person name="Jacques M.A."/>
            <person name="Darrasse A."/>
        </authorList>
    </citation>
    <scope>NUCLEOTIDE SEQUENCE</scope>
    <source>
        <strain evidence="1">P123</strain>
    </source>
</reference>